<sequence>MNHTDNIEVTRKVIVKSHAPICLNRDSNKKQMTRDRQFPVRVATSRYSKRKAGELSLLVGKAVLVLLTATIYLPFHPADTINTGQPFHF</sequence>
<comment type="caution">
    <text evidence="2">The sequence shown here is derived from an EMBL/GenBank/DDBJ whole genome shotgun (WGS) entry which is preliminary data.</text>
</comment>
<feature type="transmembrane region" description="Helical" evidence="1">
    <location>
        <begin position="55"/>
        <end position="75"/>
    </location>
</feature>
<gene>
    <name evidence="2" type="ORF">H0235_000708</name>
</gene>
<name>A0A834UGP2_VESPE</name>
<keyword evidence="1" id="KW-1133">Transmembrane helix</keyword>
<evidence type="ECO:0000313" key="2">
    <source>
        <dbReference type="EMBL" id="KAF7438317.1"/>
    </source>
</evidence>
<reference evidence="2" key="1">
    <citation type="journal article" date="2020" name="G3 (Bethesda)">
        <title>High-Quality Assemblies for Three Invasive Social Wasps from the &lt;i&gt;Vespula&lt;/i&gt; Genus.</title>
        <authorList>
            <person name="Harrop T.W.R."/>
            <person name="Guhlin J."/>
            <person name="McLaughlin G.M."/>
            <person name="Permina E."/>
            <person name="Stockwell P."/>
            <person name="Gilligan J."/>
            <person name="Le Lec M.F."/>
            <person name="Gruber M.A.M."/>
            <person name="Quinn O."/>
            <person name="Lovegrove M."/>
            <person name="Duncan E.J."/>
            <person name="Remnant E.J."/>
            <person name="Van Eeckhoven J."/>
            <person name="Graham B."/>
            <person name="Knapp R.A."/>
            <person name="Langford K.W."/>
            <person name="Kronenberg Z."/>
            <person name="Press M.O."/>
            <person name="Eacker S.M."/>
            <person name="Wilson-Rankin E.E."/>
            <person name="Purcell J."/>
            <person name="Lester P.J."/>
            <person name="Dearden P.K."/>
        </authorList>
    </citation>
    <scope>NUCLEOTIDE SEQUENCE</scope>
    <source>
        <strain evidence="2">Volc-1</strain>
    </source>
</reference>
<protein>
    <submittedName>
        <fullName evidence="2">Uncharacterized protein</fullName>
    </submittedName>
</protein>
<evidence type="ECO:0000256" key="1">
    <source>
        <dbReference type="SAM" id="Phobius"/>
    </source>
</evidence>
<evidence type="ECO:0000313" key="3">
    <source>
        <dbReference type="Proteomes" id="UP000600918"/>
    </source>
</evidence>
<accession>A0A834UGP2</accession>
<dbReference type="EMBL" id="JACSDY010000001">
    <property type="protein sequence ID" value="KAF7438317.1"/>
    <property type="molecule type" value="Genomic_DNA"/>
</dbReference>
<keyword evidence="1" id="KW-0472">Membrane</keyword>
<keyword evidence="1" id="KW-0812">Transmembrane</keyword>
<proteinExistence type="predicted"/>
<keyword evidence="3" id="KW-1185">Reference proteome</keyword>
<dbReference type="AlphaFoldDB" id="A0A834UGP2"/>
<organism evidence="2 3">
    <name type="scientific">Vespula pensylvanica</name>
    <name type="common">Western yellow jacket</name>
    <name type="synonym">Wasp</name>
    <dbReference type="NCBI Taxonomy" id="30213"/>
    <lineage>
        <taxon>Eukaryota</taxon>
        <taxon>Metazoa</taxon>
        <taxon>Ecdysozoa</taxon>
        <taxon>Arthropoda</taxon>
        <taxon>Hexapoda</taxon>
        <taxon>Insecta</taxon>
        <taxon>Pterygota</taxon>
        <taxon>Neoptera</taxon>
        <taxon>Endopterygota</taxon>
        <taxon>Hymenoptera</taxon>
        <taxon>Apocrita</taxon>
        <taxon>Aculeata</taxon>
        <taxon>Vespoidea</taxon>
        <taxon>Vespidae</taxon>
        <taxon>Vespinae</taxon>
        <taxon>Vespula</taxon>
    </lineage>
</organism>
<dbReference type="Proteomes" id="UP000600918">
    <property type="component" value="Unassembled WGS sequence"/>
</dbReference>